<organism evidence="1">
    <name type="scientific">Anguilla anguilla</name>
    <name type="common">European freshwater eel</name>
    <name type="synonym">Muraena anguilla</name>
    <dbReference type="NCBI Taxonomy" id="7936"/>
    <lineage>
        <taxon>Eukaryota</taxon>
        <taxon>Metazoa</taxon>
        <taxon>Chordata</taxon>
        <taxon>Craniata</taxon>
        <taxon>Vertebrata</taxon>
        <taxon>Euteleostomi</taxon>
        <taxon>Actinopterygii</taxon>
        <taxon>Neopterygii</taxon>
        <taxon>Teleostei</taxon>
        <taxon>Anguilliformes</taxon>
        <taxon>Anguillidae</taxon>
        <taxon>Anguilla</taxon>
    </lineage>
</organism>
<dbReference type="EMBL" id="GBXM01068544">
    <property type="protein sequence ID" value="JAH40033.1"/>
    <property type="molecule type" value="Transcribed_RNA"/>
</dbReference>
<reference evidence="1" key="1">
    <citation type="submission" date="2014-11" db="EMBL/GenBank/DDBJ databases">
        <authorList>
            <person name="Amaro Gonzalez C."/>
        </authorList>
    </citation>
    <scope>NUCLEOTIDE SEQUENCE</scope>
</reference>
<name>A0A0E9SHP1_ANGAN</name>
<proteinExistence type="predicted"/>
<protein>
    <submittedName>
        <fullName evidence="1">Uncharacterized protein</fullName>
    </submittedName>
</protein>
<evidence type="ECO:0000313" key="1">
    <source>
        <dbReference type="EMBL" id="JAH40033.1"/>
    </source>
</evidence>
<dbReference type="AlphaFoldDB" id="A0A0E9SHP1"/>
<sequence>MHLSTEAILSSLQHMTVIIFRFYGHKV</sequence>
<reference evidence="1" key="2">
    <citation type="journal article" date="2015" name="Fish Shellfish Immunol.">
        <title>Early steps in the European eel (Anguilla anguilla)-Vibrio vulnificus interaction in the gills: Role of the RtxA13 toxin.</title>
        <authorList>
            <person name="Callol A."/>
            <person name="Pajuelo D."/>
            <person name="Ebbesson L."/>
            <person name="Teles M."/>
            <person name="MacKenzie S."/>
            <person name="Amaro C."/>
        </authorList>
    </citation>
    <scope>NUCLEOTIDE SEQUENCE</scope>
</reference>
<accession>A0A0E9SHP1</accession>